<evidence type="ECO:0000256" key="5">
    <source>
        <dbReference type="ARBA" id="ARBA00022989"/>
    </source>
</evidence>
<evidence type="ECO:0000256" key="6">
    <source>
        <dbReference type="ARBA" id="ARBA00023136"/>
    </source>
</evidence>
<gene>
    <name evidence="7" type="primary">lgt</name>
    <name evidence="8" type="ORF">EV696_10499</name>
</gene>
<dbReference type="RefSeq" id="WP_133588944.1">
    <property type="nucleotide sequence ID" value="NZ_CP037953.1"/>
</dbReference>
<comment type="catalytic activity">
    <reaction evidence="7">
        <text>L-cysteinyl-[prolipoprotein] + a 1,2-diacyl-sn-glycero-3-phospho-(1'-sn-glycerol) = an S-1,2-diacyl-sn-glyceryl-L-cysteinyl-[prolipoprotein] + sn-glycerol 1-phosphate + H(+)</text>
        <dbReference type="Rhea" id="RHEA:56712"/>
        <dbReference type="Rhea" id="RHEA-COMP:14679"/>
        <dbReference type="Rhea" id="RHEA-COMP:14680"/>
        <dbReference type="ChEBI" id="CHEBI:15378"/>
        <dbReference type="ChEBI" id="CHEBI:29950"/>
        <dbReference type="ChEBI" id="CHEBI:57685"/>
        <dbReference type="ChEBI" id="CHEBI:64716"/>
        <dbReference type="ChEBI" id="CHEBI:140658"/>
        <dbReference type="EC" id="2.5.1.145"/>
    </reaction>
</comment>
<feature type="transmembrane region" description="Helical" evidence="7">
    <location>
        <begin position="95"/>
        <end position="112"/>
    </location>
</feature>
<accession>A0A4R6UVD2</accession>
<proteinExistence type="inferred from homology"/>
<sequence>MDLPAIDPVIFQIGPVALRWYGLMYLFGFLAAWGLGTYRAKQPNSGWNAEQVSDMLFYGFLGVIIGGRLGYVFFYQFERLLDEPLYLIKIWEGGMSFHGGLLGVLAAFWWYGRKTERGFFNVADFFAPLVPPGLFFGRIGNFINGELWGREAGADFSLAVRFPNDPDALLRHPSQLYQAGLEGLLLFVILWWFSAKNPPRMAVSGAFALGYGVFRFVAEYFREPDAHLGLQALELSRGQWLSVPLIGLGIVLLVLAYRNHQSANSENNANAARGSKA</sequence>
<dbReference type="UniPathway" id="UPA00664"/>
<evidence type="ECO:0000313" key="9">
    <source>
        <dbReference type="Proteomes" id="UP000295375"/>
    </source>
</evidence>
<evidence type="ECO:0000256" key="1">
    <source>
        <dbReference type="ARBA" id="ARBA00007150"/>
    </source>
</evidence>
<evidence type="ECO:0000256" key="7">
    <source>
        <dbReference type="HAMAP-Rule" id="MF_01147"/>
    </source>
</evidence>
<dbReference type="PROSITE" id="PS01311">
    <property type="entry name" value="LGT"/>
    <property type="match status" value="1"/>
</dbReference>
<evidence type="ECO:0000256" key="3">
    <source>
        <dbReference type="ARBA" id="ARBA00022679"/>
    </source>
</evidence>
<keyword evidence="2 7" id="KW-1003">Cell membrane</keyword>
<feature type="transmembrane region" description="Helical" evidence="7">
    <location>
        <begin position="119"/>
        <end position="139"/>
    </location>
</feature>
<dbReference type="EMBL" id="SNYM01000004">
    <property type="protein sequence ID" value="TDQ49395.1"/>
    <property type="molecule type" value="Genomic_DNA"/>
</dbReference>
<comment type="subcellular location">
    <subcellularLocation>
        <location evidence="7">Cell membrane</location>
        <topology evidence="7">Multi-pass membrane protein</topology>
    </subcellularLocation>
</comment>
<protein>
    <recommendedName>
        <fullName evidence="7">Phosphatidylglycerol--prolipoprotein diacylglyceryl transferase</fullName>
        <ecNumber evidence="7">2.5.1.145</ecNumber>
    </recommendedName>
</protein>
<keyword evidence="9" id="KW-1185">Reference proteome</keyword>
<keyword evidence="4 7" id="KW-0812">Transmembrane</keyword>
<dbReference type="AlphaFoldDB" id="A0A4R6UVD2"/>
<dbReference type="Pfam" id="PF01790">
    <property type="entry name" value="LGT"/>
    <property type="match status" value="1"/>
</dbReference>
<dbReference type="GO" id="GO:0042158">
    <property type="term" value="P:lipoprotein biosynthetic process"/>
    <property type="evidence" value="ECO:0007669"/>
    <property type="project" value="UniProtKB-UniRule"/>
</dbReference>
<dbReference type="InterPro" id="IPR001640">
    <property type="entry name" value="Lgt"/>
</dbReference>
<feature type="binding site" evidence="7">
    <location>
        <position position="138"/>
    </location>
    <ligand>
        <name>a 1,2-diacyl-sn-glycero-3-phospho-(1'-sn-glycerol)</name>
        <dbReference type="ChEBI" id="CHEBI:64716"/>
    </ligand>
</feature>
<keyword evidence="3 7" id="KW-0808">Transferase</keyword>
<feature type="transmembrane region" description="Helical" evidence="7">
    <location>
        <begin position="176"/>
        <end position="194"/>
    </location>
</feature>
<comment type="similarity">
    <text evidence="1 7">Belongs to the Lgt family.</text>
</comment>
<evidence type="ECO:0000313" key="8">
    <source>
        <dbReference type="EMBL" id="TDQ49395.1"/>
    </source>
</evidence>
<dbReference type="GO" id="GO:0005886">
    <property type="term" value="C:plasma membrane"/>
    <property type="evidence" value="ECO:0007669"/>
    <property type="project" value="UniProtKB-SubCell"/>
</dbReference>
<comment type="function">
    <text evidence="7">Catalyzes the transfer of the diacylglyceryl group from phosphatidylglycerol to the sulfhydryl group of the N-terminal cysteine of a prolipoprotein, the first step in the formation of mature lipoproteins.</text>
</comment>
<dbReference type="NCBIfam" id="TIGR00544">
    <property type="entry name" value="lgt"/>
    <property type="match status" value="1"/>
</dbReference>
<reference evidence="8 9" key="1">
    <citation type="submission" date="2019-03" db="EMBL/GenBank/DDBJ databases">
        <title>Genomic Encyclopedia of Type Strains, Phase IV (KMG-IV): sequencing the most valuable type-strain genomes for metagenomic binning, comparative biology and taxonomic classification.</title>
        <authorList>
            <person name="Goeker M."/>
        </authorList>
    </citation>
    <scope>NUCLEOTIDE SEQUENCE [LARGE SCALE GENOMIC DNA]</scope>
    <source>
        <strain evidence="8 9">DSM 103792</strain>
    </source>
</reference>
<feature type="transmembrane region" description="Helical" evidence="7">
    <location>
        <begin position="238"/>
        <end position="257"/>
    </location>
</feature>
<keyword evidence="5 7" id="KW-1133">Transmembrane helix</keyword>
<keyword evidence="8" id="KW-0449">Lipoprotein</keyword>
<evidence type="ECO:0000256" key="4">
    <source>
        <dbReference type="ARBA" id="ARBA00022692"/>
    </source>
</evidence>
<feature type="transmembrane region" description="Helical" evidence="7">
    <location>
        <begin position="56"/>
        <end position="75"/>
    </location>
</feature>
<feature type="transmembrane region" description="Helical" evidence="7">
    <location>
        <begin position="201"/>
        <end position="218"/>
    </location>
</feature>
<dbReference type="HAMAP" id="MF_01147">
    <property type="entry name" value="Lgt"/>
    <property type="match status" value="1"/>
</dbReference>
<feature type="transmembrane region" description="Helical" evidence="7">
    <location>
        <begin position="20"/>
        <end position="36"/>
    </location>
</feature>
<dbReference type="PANTHER" id="PTHR30589">
    <property type="entry name" value="PROLIPOPROTEIN DIACYLGLYCERYL TRANSFERASE"/>
    <property type="match status" value="1"/>
</dbReference>
<dbReference type="EC" id="2.5.1.145" evidence="7"/>
<dbReference type="GO" id="GO:0008961">
    <property type="term" value="F:phosphatidylglycerol-prolipoprotein diacylglyceryl transferase activity"/>
    <property type="evidence" value="ECO:0007669"/>
    <property type="project" value="UniProtKB-UniRule"/>
</dbReference>
<dbReference type="PANTHER" id="PTHR30589:SF0">
    <property type="entry name" value="PHOSPHATIDYLGLYCEROL--PROLIPOPROTEIN DIACYLGLYCERYL TRANSFERASE"/>
    <property type="match status" value="1"/>
</dbReference>
<comment type="caution">
    <text evidence="8">The sequence shown here is derived from an EMBL/GenBank/DDBJ whole genome shotgun (WGS) entry which is preliminary data.</text>
</comment>
<dbReference type="OrthoDB" id="871140at2"/>
<comment type="pathway">
    <text evidence="7">Protein modification; lipoprotein biosynthesis (diacylglyceryl transfer).</text>
</comment>
<organism evidence="8 9">
    <name type="scientific">Permianibacter aggregans</name>
    <dbReference type="NCBI Taxonomy" id="1510150"/>
    <lineage>
        <taxon>Bacteria</taxon>
        <taxon>Pseudomonadati</taxon>
        <taxon>Pseudomonadota</taxon>
        <taxon>Gammaproteobacteria</taxon>
        <taxon>Pseudomonadales</taxon>
        <taxon>Pseudomonadaceae</taxon>
        <taxon>Permianibacter</taxon>
    </lineage>
</organism>
<keyword evidence="6 7" id="KW-0472">Membrane</keyword>
<evidence type="ECO:0000256" key="2">
    <source>
        <dbReference type="ARBA" id="ARBA00022475"/>
    </source>
</evidence>
<dbReference type="Proteomes" id="UP000295375">
    <property type="component" value="Unassembled WGS sequence"/>
</dbReference>
<name>A0A4R6UVD2_9GAMM</name>